<dbReference type="AlphaFoldDB" id="A0A7Z2T1X9"/>
<evidence type="ECO:0000256" key="1">
    <source>
        <dbReference type="SAM" id="SignalP"/>
    </source>
</evidence>
<sequence length="49" mass="5034">MKALIAAIITIAFSASVAASGYHKDCKMGASNGGVPYSVCMQDGANKKR</sequence>
<dbReference type="Proteomes" id="UP000464262">
    <property type="component" value="Chromosome 1"/>
</dbReference>
<keyword evidence="3" id="KW-1185">Reference proteome</keyword>
<gene>
    <name evidence="2" type="ORF">GT360_04070</name>
</gene>
<dbReference type="EMBL" id="CP047475">
    <property type="protein sequence ID" value="QIA62737.1"/>
    <property type="molecule type" value="Genomic_DNA"/>
</dbReference>
<feature type="chain" id="PRO_5031504345" evidence="1">
    <location>
        <begin position="19"/>
        <end position="49"/>
    </location>
</feature>
<proteinExistence type="predicted"/>
<feature type="signal peptide" evidence="1">
    <location>
        <begin position="1"/>
        <end position="18"/>
    </location>
</feature>
<dbReference type="RefSeq" id="WP_164647632.1">
    <property type="nucleotide sequence ID" value="NZ_CP047475.1"/>
</dbReference>
<keyword evidence="1" id="KW-0732">Signal</keyword>
<dbReference type="KEGG" id="vas:GT360_04070"/>
<evidence type="ECO:0000313" key="2">
    <source>
        <dbReference type="EMBL" id="QIA62737.1"/>
    </source>
</evidence>
<accession>A0A7Z2T1X9</accession>
<name>A0A7Z2T1X9_9VIBR</name>
<reference evidence="2 3" key="1">
    <citation type="submission" date="2020-01" db="EMBL/GenBank/DDBJ databases">
        <title>Whole genome and functional gene identification of agarase of Vibrio HN897.</title>
        <authorList>
            <person name="Liu Y."/>
            <person name="Zhao Z."/>
        </authorList>
    </citation>
    <scope>NUCLEOTIDE SEQUENCE [LARGE SCALE GENOMIC DNA]</scope>
    <source>
        <strain evidence="2 3">HN897</strain>
    </source>
</reference>
<evidence type="ECO:0000313" key="3">
    <source>
        <dbReference type="Proteomes" id="UP000464262"/>
    </source>
</evidence>
<protein>
    <submittedName>
        <fullName evidence="2">Uncharacterized protein</fullName>
    </submittedName>
</protein>
<organism evidence="2 3">
    <name type="scientific">Vibrio astriarenae</name>
    <dbReference type="NCBI Taxonomy" id="1481923"/>
    <lineage>
        <taxon>Bacteria</taxon>
        <taxon>Pseudomonadati</taxon>
        <taxon>Pseudomonadota</taxon>
        <taxon>Gammaproteobacteria</taxon>
        <taxon>Vibrionales</taxon>
        <taxon>Vibrionaceae</taxon>
        <taxon>Vibrio</taxon>
    </lineage>
</organism>